<organism evidence="2 3">
    <name type="scientific">Polyplax serrata</name>
    <name type="common">Common mouse louse</name>
    <dbReference type="NCBI Taxonomy" id="468196"/>
    <lineage>
        <taxon>Eukaryota</taxon>
        <taxon>Metazoa</taxon>
        <taxon>Ecdysozoa</taxon>
        <taxon>Arthropoda</taxon>
        <taxon>Hexapoda</taxon>
        <taxon>Insecta</taxon>
        <taxon>Pterygota</taxon>
        <taxon>Neoptera</taxon>
        <taxon>Paraneoptera</taxon>
        <taxon>Psocodea</taxon>
        <taxon>Troctomorpha</taxon>
        <taxon>Phthiraptera</taxon>
        <taxon>Anoplura</taxon>
        <taxon>Polyplacidae</taxon>
        <taxon>Polyplax</taxon>
    </lineage>
</organism>
<name>A0ABR1AQC9_POLSC</name>
<dbReference type="Proteomes" id="UP001359485">
    <property type="component" value="Unassembled WGS sequence"/>
</dbReference>
<feature type="region of interest" description="Disordered" evidence="1">
    <location>
        <begin position="25"/>
        <end position="62"/>
    </location>
</feature>
<keyword evidence="3" id="KW-1185">Reference proteome</keyword>
<gene>
    <name evidence="2" type="ORF">RUM44_011549</name>
</gene>
<reference evidence="2 3" key="1">
    <citation type="submission" date="2023-09" db="EMBL/GenBank/DDBJ databases">
        <title>Genomes of two closely related lineages of the louse Polyplax serrata with different host specificities.</title>
        <authorList>
            <person name="Martinu J."/>
            <person name="Tarabai H."/>
            <person name="Stefka J."/>
            <person name="Hypsa V."/>
        </authorList>
    </citation>
    <scope>NUCLEOTIDE SEQUENCE [LARGE SCALE GENOMIC DNA]</scope>
    <source>
        <strain evidence="2">98ZLc_SE</strain>
    </source>
</reference>
<evidence type="ECO:0000313" key="2">
    <source>
        <dbReference type="EMBL" id="KAK6624690.1"/>
    </source>
</evidence>
<comment type="caution">
    <text evidence="2">The sequence shown here is derived from an EMBL/GenBank/DDBJ whole genome shotgun (WGS) entry which is preliminary data.</text>
</comment>
<protein>
    <submittedName>
        <fullName evidence="2">Uncharacterized protein</fullName>
    </submittedName>
</protein>
<evidence type="ECO:0000313" key="3">
    <source>
        <dbReference type="Proteomes" id="UP001359485"/>
    </source>
</evidence>
<sequence length="159" mass="17622">MEVAVAPVGVMEVMRDLGACVSCENDAGASSHGAPEEPSPGTALLEQRSRNEDSRRLPDDWFRTPKSSFGKRVLLTSKKGTDDEEVINYRPMGSGGVVCQCQRWHDRARMLSEEAVEDGRSRHRHTTAVGRIIYRISPINPNDIEKVKVTMAVIRESVS</sequence>
<feature type="compositionally biased region" description="Basic and acidic residues" evidence="1">
    <location>
        <begin position="47"/>
        <end position="62"/>
    </location>
</feature>
<proteinExistence type="predicted"/>
<evidence type="ECO:0000256" key="1">
    <source>
        <dbReference type="SAM" id="MobiDB-lite"/>
    </source>
</evidence>
<dbReference type="EMBL" id="JAWJWF010000046">
    <property type="protein sequence ID" value="KAK6624690.1"/>
    <property type="molecule type" value="Genomic_DNA"/>
</dbReference>
<accession>A0ABR1AQC9</accession>